<dbReference type="OrthoDB" id="414047at2759"/>
<evidence type="ECO:0000313" key="2">
    <source>
        <dbReference type="EMBL" id="KAF0695106.1"/>
    </source>
</evidence>
<sequence>IKPAMDYKIAEGDEIIVLAEDNDTYKAETDPVLVPPVTTTHPILPLEKVQEKVLVCGWRRDIQDMLVLLDNFVERGSQVHLVNELTMDERDNFLAASGVDMDAMENCTFEHHVGNTSVRRYLEPLPLESYTSIMVLCDFQRELDILNSDSHSLATVLLVRNLQKQRRDRLRESYFGPHVCEAISRWTRHATNKCPCITEILDPRTQKTVVANSTISNHSDFVMSNELISCMLAMISESREVKEILQQLLSPHSNTFTVQPSARYVGPHEVLSYMQLASRLVGVDELLVGYISKHNKTEAAVLNPKNKSAPKRWTHYDLIIITGGSTTHDKLTDVKRAVVGTIEDALRKTKAKPMLAALRKHGGPDDHTAADHAAKKRPSKGVGLVATQPPETRAMTRRSLTNRRLSKMAGSGSRGENRDIQITADVRRKLGLLNDEVQALLEQYDVRSG</sequence>
<comment type="caution">
    <text evidence="2">The sequence shown here is derived from an EMBL/GenBank/DDBJ whole genome shotgun (WGS) entry which is preliminary data.</text>
</comment>
<feature type="non-terminal residue" evidence="2">
    <location>
        <position position="1"/>
    </location>
</feature>
<dbReference type="PANTHER" id="PTHR31563">
    <property type="entry name" value="ION CHANNEL POLLUX-RELATED"/>
    <property type="match status" value="1"/>
</dbReference>
<dbReference type="PANTHER" id="PTHR31563:SF10">
    <property type="entry name" value="ION CHANNEL POLLUX-RELATED"/>
    <property type="match status" value="1"/>
</dbReference>
<organism evidence="2">
    <name type="scientific">Aphanomyces stellatus</name>
    <dbReference type="NCBI Taxonomy" id="120398"/>
    <lineage>
        <taxon>Eukaryota</taxon>
        <taxon>Sar</taxon>
        <taxon>Stramenopiles</taxon>
        <taxon>Oomycota</taxon>
        <taxon>Saprolegniomycetes</taxon>
        <taxon>Saprolegniales</taxon>
        <taxon>Verrucalvaceae</taxon>
        <taxon>Aphanomyces</taxon>
    </lineage>
</organism>
<feature type="region of interest" description="Disordered" evidence="1">
    <location>
        <begin position="360"/>
        <end position="395"/>
    </location>
</feature>
<gene>
    <name evidence="2" type="ORF">As57867_014006</name>
</gene>
<reference evidence="2" key="1">
    <citation type="submission" date="2019-06" db="EMBL/GenBank/DDBJ databases">
        <title>Genomics analysis of Aphanomyces spp. identifies a new class of oomycete effector associated with host adaptation.</title>
        <authorList>
            <person name="Gaulin E."/>
        </authorList>
    </citation>
    <scope>NUCLEOTIDE SEQUENCE</scope>
    <source>
        <strain evidence="2">CBS 578.67</strain>
    </source>
</reference>
<name>A0A6A4YGI9_9STRA</name>
<evidence type="ECO:0000256" key="1">
    <source>
        <dbReference type="SAM" id="MobiDB-lite"/>
    </source>
</evidence>
<dbReference type="InterPro" id="IPR044849">
    <property type="entry name" value="CASTOR/POLLUX/SYM8-like"/>
</dbReference>
<accession>A0A6A4YGI9</accession>
<dbReference type="AlphaFoldDB" id="A0A6A4YGI9"/>
<protein>
    <submittedName>
        <fullName evidence="2">Uncharacterized protein</fullName>
    </submittedName>
</protein>
<feature type="compositionally biased region" description="Basic and acidic residues" evidence="1">
    <location>
        <begin position="362"/>
        <end position="373"/>
    </location>
</feature>
<proteinExistence type="predicted"/>
<dbReference type="EMBL" id="VJMH01005509">
    <property type="protein sequence ID" value="KAF0695106.1"/>
    <property type="molecule type" value="Genomic_DNA"/>
</dbReference>
<dbReference type="GO" id="GO:0006811">
    <property type="term" value="P:monoatomic ion transport"/>
    <property type="evidence" value="ECO:0007669"/>
    <property type="project" value="InterPro"/>
</dbReference>